<name>A0A7Y6A629_9CELL</name>
<protein>
    <submittedName>
        <fullName evidence="3">DinB family protein</fullName>
    </submittedName>
</protein>
<dbReference type="RefSeq" id="WP_175349228.1">
    <property type="nucleotide sequence ID" value="NZ_JABMCI010000070.1"/>
</dbReference>
<comment type="caution">
    <text evidence="3">The sequence shown here is derived from an EMBL/GenBank/DDBJ whole genome shotgun (WGS) entry which is preliminary data.</text>
</comment>
<feature type="domain" description="DinB-like" evidence="2">
    <location>
        <begin position="91"/>
        <end position="194"/>
    </location>
</feature>
<proteinExistence type="predicted"/>
<evidence type="ECO:0000313" key="4">
    <source>
        <dbReference type="Proteomes" id="UP000565724"/>
    </source>
</evidence>
<evidence type="ECO:0000313" key="3">
    <source>
        <dbReference type="EMBL" id="NUU19337.1"/>
    </source>
</evidence>
<sequence>MSVPPRLAPLLAEYDFASERLVHRLTGPTVDSGDGLQVEVPPLTDAELLWEPVPGAWTIRRQADGPGGLGATRLVGSGEWGHDGGRPHPWPPPVTSIGWRINHVTKTLAGRADHTDGTHTHTEQGDEPQGTAAGAIDHLTAALAAWRATLLGADDAALDTVGYSTYPNGSDAEDVFLDVVWWMNQEVVHHGAEIALLRDLYLRLA</sequence>
<keyword evidence="4" id="KW-1185">Reference proteome</keyword>
<dbReference type="SUPFAM" id="SSF109854">
    <property type="entry name" value="DinB/YfiT-like putative metalloenzymes"/>
    <property type="match status" value="1"/>
</dbReference>
<dbReference type="EMBL" id="JABMCI010000070">
    <property type="protein sequence ID" value="NUU19337.1"/>
    <property type="molecule type" value="Genomic_DNA"/>
</dbReference>
<dbReference type="InterPro" id="IPR034660">
    <property type="entry name" value="DinB/YfiT-like"/>
</dbReference>
<dbReference type="InterPro" id="IPR024775">
    <property type="entry name" value="DinB-like"/>
</dbReference>
<reference evidence="3 4" key="1">
    <citation type="submission" date="2020-05" db="EMBL/GenBank/DDBJ databases">
        <title>Genome Sequencing of Type Strains.</title>
        <authorList>
            <person name="Lemaire J.F."/>
            <person name="Inderbitzin P."/>
            <person name="Gregorio O.A."/>
            <person name="Collins S.B."/>
            <person name="Wespe N."/>
            <person name="Knight-Connoni V."/>
        </authorList>
    </citation>
    <scope>NUCLEOTIDE SEQUENCE [LARGE SCALE GENOMIC DNA]</scope>
    <source>
        <strain evidence="3 4">ATCC 25174</strain>
    </source>
</reference>
<feature type="compositionally biased region" description="Basic and acidic residues" evidence="1">
    <location>
        <begin position="112"/>
        <end position="124"/>
    </location>
</feature>
<accession>A0A7Y6A629</accession>
<organism evidence="3 4">
    <name type="scientific">Cellulomonas humilata</name>
    <dbReference type="NCBI Taxonomy" id="144055"/>
    <lineage>
        <taxon>Bacteria</taxon>
        <taxon>Bacillati</taxon>
        <taxon>Actinomycetota</taxon>
        <taxon>Actinomycetes</taxon>
        <taxon>Micrococcales</taxon>
        <taxon>Cellulomonadaceae</taxon>
        <taxon>Cellulomonas</taxon>
    </lineage>
</organism>
<evidence type="ECO:0000256" key="1">
    <source>
        <dbReference type="SAM" id="MobiDB-lite"/>
    </source>
</evidence>
<dbReference type="AlphaFoldDB" id="A0A7Y6A629"/>
<feature type="region of interest" description="Disordered" evidence="1">
    <location>
        <begin position="112"/>
        <end position="131"/>
    </location>
</feature>
<dbReference type="Pfam" id="PF12867">
    <property type="entry name" value="DinB_2"/>
    <property type="match status" value="1"/>
</dbReference>
<evidence type="ECO:0000259" key="2">
    <source>
        <dbReference type="Pfam" id="PF12867"/>
    </source>
</evidence>
<dbReference type="Proteomes" id="UP000565724">
    <property type="component" value="Unassembled WGS sequence"/>
</dbReference>
<gene>
    <name evidence="3" type="ORF">HP550_18985</name>
</gene>